<sequence>MMQNTWRRRLVDRHPEIFVRDAEGSATAHGYPFVGDGWADLVEVLAERIATFAPRGSYRIDRIEEKHGTLVVGLQRRVEGLDSGVQAAIDEAVALAEARSACTCQICGNPGVLREQNGWLATLCDDHARGEVVQVRPGWENVEVIYVVTGGHLRVSRARRYDRASDSFVDVAIGDLGDLP</sequence>
<accession>A0ABX8A2R3</accession>
<proteinExistence type="predicted"/>
<organism evidence="1 2">
    <name type="scientific">Tardiphaga alba</name>
    <dbReference type="NCBI Taxonomy" id="340268"/>
    <lineage>
        <taxon>Bacteria</taxon>
        <taxon>Pseudomonadati</taxon>
        <taxon>Pseudomonadota</taxon>
        <taxon>Alphaproteobacteria</taxon>
        <taxon>Hyphomicrobiales</taxon>
        <taxon>Nitrobacteraceae</taxon>
        <taxon>Tardiphaga</taxon>
    </lineage>
</organism>
<evidence type="ECO:0000313" key="1">
    <source>
        <dbReference type="EMBL" id="QUS37831.1"/>
    </source>
</evidence>
<evidence type="ECO:0000313" key="2">
    <source>
        <dbReference type="Proteomes" id="UP000682843"/>
    </source>
</evidence>
<protein>
    <submittedName>
        <fullName evidence="1">Uncharacterized protein</fullName>
    </submittedName>
</protein>
<dbReference type="EMBL" id="CP036498">
    <property type="protein sequence ID" value="QUS37831.1"/>
    <property type="molecule type" value="Genomic_DNA"/>
</dbReference>
<dbReference type="RefSeq" id="WP_211911364.1">
    <property type="nucleotide sequence ID" value="NZ_CP036498.1"/>
</dbReference>
<reference evidence="1 2" key="1">
    <citation type="submission" date="2019-02" db="EMBL/GenBank/DDBJ databases">
        <title>Emended description of the genus Rhodopseudomonas and description of Rhodopseudomonas albus sp. nov., a non-phototrophic, heavy-metal-tolerant bacterium isolated from garden soil.</title>
        <authorList>
            <person name="Bao Z."/>
            <person name="Cao W.W."/>
            <person name="Sato Y."/>
            <person name="Nishizawa T."/>
            <person name="Zhao J."/>
            <person name="Guo Y."/>
            <person name="Ohta H."/>
        </authorList>
    </citation>
    <scope>NUCLEOTIDE SEQUENCE [LARGE SCALE GENOMIC DNA]</scope>
    <source>
        <strain evidence="1 2">SK50-23</strain>
    </source>
</reference>
<dbReference type="Proteomes" id="UP000682843">
    <property type="component" value="Chromosome"/>
</dbReference>
<name>A0ABX8A2R3_9BRAD</name>
<keyword evidence="2" id="KW-1185">Reference proteome</keyword>
<gene>
    <name evidence="1" type="ORF">RPMA_02345</name>
</gene>